<dbReference type="AlphaFoldDB" id="A0A5P8KJA5"/>
<dbReference type="InterPro" id="IPR049735">
    <property type="entry name" value="NovE/LmbU-like"/>
</dbReference>
<accession>A0A5P8KJA5</accession>
<evidence type="ECO:0000313" key="2">
    <source>
        <dbReference type="Proteomes" id="UP000327294"/>
    </source>
</evidence>
<evidence type="ECO:0000313" key="1">
    <source>
        <dbReference type="EMBL" id="QFR02869.1"/>
    </source>
</evidence>
<dbReference type="KEGG" id="sphv:F9278_28370"/>
<keyword evidence="2" id="KW-1185">Reference proteome</keyword>
<gene>
    <name evidence="1" type="ORF">F9278_28370</name>
</gene>
<dbReference type="Proteomes" id="UP000327294">
    <property type="component" value="Chromosome"/>
</dbReference>
<dbReference type="NCBIfam" id="NF038070">
    <property type="entry name" value="LmbU_fam_TF"/>
    <property type="match status" value="1"/>
</dbReference>
<evidence type="ECO:0008006" key="3">
    <source>
        <dbReference type="Google" id="ProtNLM"/>
    </source>
</evidence>
<sequence>MGAKATRQTSLDLPPSIPLDEWRRIGKQIFVVADSSAWWLGDWLIYGQSAYPDRYRRAIEETSLDYQTLRNYAWIARRFSPARRRAALSFQHHAEVASLQEREQDYWLERAERLGWSRNFLRNRLKGARQGEEAKDKTIARMSIQMSVPKDRRQYWAQAASSAEQDLDTWAMSILDDAAATVLDE</sequence>
<dbReference type="EMBL" id="CP045096">
    <property type="protein sequence ID" value="QFR02869.1"/>
    <property type="molecule type" value="Genomic_DNA"/>
</dbReference>
<organism evidence="1 2">
    <name type="scientific">Streptomyces phaeolivaceus</name>
    <dbReference type="NCBI Taxonomy" id="2653200"/>
    <lineage>
        <taxon>Bacteria</taxon>
        <taxon>Bacillati</taxon>
        <taxon>Actinomycetota</taxon>
        <taxon>Actinomycetes</taxon>
        <taxon>Kitasatosporales</taxon>
        <taxon>Streptomycetaceae</taxon>
        <taxon>Streptomyces</taxon>
    </lineage>
</organism>
<proteinExistence type="predicted"/>
<reference evidence="1 2" key="1">
    <citation type="submission" date="2019-10" db="EMBL/GenBank/DDBJ databases">
        <title>Streptomyces sp. strain GY16 isolated from leaves of Broussonetia papyrifera.</title>
        <authorList>
            <person name="Mo P."/>
        </authorList>
    </citation>
    <scope>NUCLEOTIDE SEQUENCE [LARGE SCALE GENOMIC DNA]</scope>
    <source>
        <strain evidence="1 2">GY16</strain>
    </source>
</reference>
<name>A0A5P8KJA5_9ACTN</name>
<protein>
    <recommendedName>
        <fullName evidence="3">LmbU</fullName>
    </recommendedName>
</protein>